<protein>
    <recommendedName>
        <fullName evidence="3">BTB domain-containing protein</fullName>
    </recommendedName>
</protein>
<dbReference type="InParanoid" id="A2FGJ4"/>
<evidence type="ECO:0008006" key="3">
    <source>
        <dbReference type="Google" id="ProtNLM"/>
    </source>
</evidence>
<dbReference type="AlphaFoldDB" id="A2FGJ4"/>
<dbReference type="VEuPathDB" id="TrichDB:TVAG_114710"/>
<dbReference type="RefSeq" id="XP_001308890.1">
    <property type="nucleotide sequence ID" value="XM_001308889.1"/>
</dbReference>
<dbReference type="EMBL" id="DS113780">
    <property type="protein sequence ID" value="EAX95960.1"/>
    <property type="molecule type" value="Genomic_DNA"/>
</dbReference>
<dbReference type="KEGG" id="tva:4753725"/>
<organism evidence="1 2">
    <name type="scientific">Trichomonas vaginalis (strain ATCC PRA-98 / G3)</name>
    <dbReference type="NCBI Taxonomy" id="412133"/>
    <lineage>
        <taxon>Eukaryota</taxon>
        <taxon>Metamonada</taxon>
        <taxon>Parabasalia</taxon>
        <taxon>Trichomonadida</taxon>
        <taxon>Trichomonadidae</taxon>
        <taxon>Trichomonas</taxon>
    </lineage>
</organism>
<sequence length="311" mass="36033">MTIFCDVHPPHLVSLASYTTDDNFKLLVNNREFFMPTAFAISFSNKILQTYLTDKAIKAYVTSFKIKEDKTYKMIGDLIKNGGLNNSYDMKCITEFFDFIDSMECHGILNLFKEKFDAQNLDFHVQYFKYCFMADHESSTKIIAENFCRIPEEKLLNSCYAAGAKATNMVLKHKSLFVKWENNLVEFITKIISKDASFVILLENVIWEYVSEPFKSRLAAVMDKVAPEMNNEAAASIWHSMKPLLSFDLQINKRYPRKCMITQNILAQRDLEMANGSSETEIHFDCFGCIPFCYKIRQHDEYASENQYMTG</sequence>
<dbReference type="VEuPathDB" id="TrichDB:TVAGG3_0037070"/>
<proteinExistence type="predicted"/>
<dbReference type="Proteomes" id="UP000001542">
    <property type="component" value="Unassembled WGS sequence"/>
</dbReference>
<gene>
    <name evidence="1" type="ORF">TVAG_114710</name>
</gene>
<name>A2FGJ4_TRIV3</name>
<reference evidence="1" key="2">
    <citation type="journal article" date="2007" name="Science">
        <title>Draft genome sequence of the sexually transmitted pathogen Trichomonas vaginalis.</title>
        <authorList>
            <person name="Carlton J.M."/>
            <person name="Hirt R.P."/>
            <person name="Silva J.C."/>
            <person name="Delcher A.L."/>
            <person name="Schatz M."/>
            <person name="Zhao Q."/>
            <person name="Wortman J.R."/>
            <person name="Bidwell S.L."/>
            <person name="Alsmark U.C.M."/>
            <person name="Besteiro S."/>
            <person name="Sicheritz-Ponten T."/>
            <person name="Noel C.J."/>
            <person name="Dacks J.B."/>
            <person name="Foster P.G."/>
            <person name="Simillion C."/>
            <person name="Van de Peer Y."/>
            <person name="Miranda-Saavedra D."/>
            <person name="Barton G.J."/>
            <person name="Westrop G.D."/>
            <person name="Mueller S."/>
            <person name="Dessi D."/>
            <person name="Fiori P.L."/>
            <person name="Ren Q."/>
            <person name="Paulsen I."/>
            <person name="Zhang H."/>
            <person name="Bastida-Corcuera F.D."/>
            <person name="Simoes-Barbosa A."/>
            <person name="Brown M.T."/>
            <person name="Hayes R.D."/>
            <person name="Mukherjee M."/>
            <person name="Okumura C.Y."/>
            <person name="Schneider R."/>
            <person name="Smith A.J."/>
            <person name="Vanacova S."/>
            <person name="Villalvazo M."/>
            <person name="Haas B.J."/>
            <person name="Pertea M."/>
            <person name="Feldblyum T.V."/>
            <person name="Utterback T.R."/>
            <person name="Shu C.L."/>
            <person name="Osoegawa K."/>
            <person name="de Jong P.J."/>
            <person name="Hrdy I."/>
            <person name="Horvathova L."/>
            <person name="Zubacova Z."/>
            <person name="Dolezal P."/>
            <person name="Malik S.B."/>
            <person name="Logsdon J.M. Jr."/>
            <person name="Henze K."/>
            <person name="Gupta A."/>
            <person name="Wang C.C."/>
            <person name="Dunne R.L."/>
            <person name="Upcroft J.A."/>
            <person name="Upcroft P."/>
            <person name="White O."/>
            <person name="Salzberg S.L."/>
            <person name="Tang P."/>
            <person name="Chiu C.-H."/>
            <person name="Lee Y.-S."/>
            <person name="Embley T.M."/>
            <person name="Coombs G.H."/>
            <person name="Mottram J.C."/>
            <person name="Tachezy J."/>
            <person name="Fraser-Liggett C.M."/>
            <person name="Johnson P.J."/>
        </authorList>
    </citation>
    <scope>NUCLEOTIDE SEQUENCE [LARGE SCALE GENOMIC DNA]</scope>
    <source>
        <strain evidence="1">G3</strain>
    </source>
</reference>
<accession>A2FGJ4</accession>
<keyword evidence="2" id="KW-1185">Reference proteome</keyword>
<reference evidence="1" key="1">
    <citation type="submission" date="2006-10" db="EMBL/GenBank/DDBJ databases">
        <authorList>
            <person name="Amadeo P."/>
            <person name="Zhao Q."/>
            <person name="Wortman J."/>
            <person name="Fraser-Liggett C."/>
            <person name="Carlton J."/>
        </authorList>
    </citation>
    <scope>NUCLEOTIDE SEQUENCE</scope>
    <source>
        <strain evidence="1">G3</strain>
    </source>
</reference>
<evidence type="ECO:0000313" key="1">
    <source>
        <dbReference type="EMBL" id="EAX95960.1"/>
    </source>
</evidence>
<evidence type="ECO:0000313" key="2">
    <source>
        <dbReference type="Proteomes" id="UP000001542"/>
    </source>
</evidence>